<organism evidence="1 2">
    <name type="scientific">Stephania cephalantha</name>
    <dbReference type="NCBI Taxonomy" id="152367"/>
    <lineage>
        <taxon>Eukaryota</taxon>
        <taxon>Viridiplantae</taxon>
        <taxon>Streptophyta</taxon>
        <taxon>Embryophyta</taxon>
        <taxon>Tracheophyta</taxon>
        <taxon>Spermatophyta</taxon>
        <taxon>Magnoliopsida</taxon>
        <taxon>Ranunculales</taxon>
        <taxon>Menispermaceae</taxon>
        <taxon>Menispermoideae</taxon>
        <taxon>Cissampelideae</taxon>
        <taxon>Stephania</taxon>
    </lineage>
</organism>
<gene>
    <name evidence="1" type="ORF">Scep_016144</name>
</gene>
<keyword evidence="2" id="KW-1185">Reference proteome</keyword>
<dbReference type="Proteomes" id="UP001419268">
    <property type="component" value="Unassembled WGS sequence"/>
</dbReference>
<accession>A0AAP0INS7</accession>
<reference evidence="1 2" key="1">
    <citation type="submission" date="2024-01" db="EMBL/GenBank/DDBJ databases">
        <title>Genome assemblies of Stephania.</title>
        <authorList>
            <person name="Yang L."/>
        </authorList>
    </citation>
    <scope>NUCLEOTIDE SEQUENCE [LARGE SCALE GENOMIC DNA]</scope>
    <source>
        <strain evidence="1">JXDWG</strain>
        <tissue evidence="1">Leaf</tissue>
    </source>
</reference>
<protein>
    <submittedName>
        <fullName evidence="1">Uncharacterized protein</fullName>
    </submittedName>
</protein>
<proteinExistence type="predicted"/>
<sequence length="49" mass="5834">MRTIYTFLHIFVLRTSKSEEKHEALTIDYAGETLNSKFDPYGRPELIWD</sequence>
<comment type="caution">
    <text evidence="1">The sequence shown here is derived from an EMBL/GenBank/DDBJ whole genome shotgun (WGS) entry which is preliminary data.</text>
</comment>
<dbReference type="AlphaFoldDB" id="A0AAP0INS7"/>
<evidence type="ECO:0000313" key="1">
    <source>
        <dbReference type="EMBL" id="KAK9118051.1"/>
    </source>
</evidence>
<dbReference type="EMBL" id="JBBNAG010000007">
    <property type="protein sequence ID" value="KAK9118051.1"/>
    <property type="molecule type" value="Genomic_DNA"/>
</dbReference>
<evidence type="ECO:0000313" key="2">
    <source>
        <dbReference type="Proteomes" id="UP001419268"/>
    </source>
</evidence>
<name>A0AAP0INS7_9MAGN</name>